<dbReference type="InterPro" id="IPR050248">
    <property type="entry name" value="Polysacc_deacetylase_ArnD"/>
</dbReference>
<evidence type="ECO:0000313" key="7">
    <source>
        <dbReference type="Proteomes" id="UP001057134"/>
    </source>
</evidence>
<feature type="transmembrane region" description="Helical" evidence="4">
    <location>
        <begin position="12"/>
        <end position="30"/>
    </location>
</feature>
<keyword evidence="2 6" id="KW-0378">Hydrolase</keyword>
<dbReference type="EC" id="3.5.1.104" evidence="6"/>
<dbReference type="Pfam" id="PF01522">
    <property type="entry name" value="Polysacc_deac_1"/>
    <property type="match status" value="1"/>
</dbReference>
<gene>
    <name evidence="6" type="primary">pgdA_8</name>
    <name evidence="6" type="ORF">SK3146_06791</name>
</gene>
<keyword evidence="1" id="KW-0479">Metal-binding</keyword>
<feature type="compositionally biased region" description="Low complexity" evidence="3">
    <location>
        <begin position="58"/>
        <end position="78"/>
    </location>
</feature>
<keyword evidence="4" id="KW-1133">Transmembrane helix</keyword>
<reference evidence="6" key="1">
    <citation type="submission" date="2018-02" db="EMBL/GenBank/DDBJ databases">
        <authorList>
            <person name="Kim S.-K."/>
            <person name="Jung H.-I."/>
            <person name="Lee S.-W."/>
        </authorList>
    </citation>
    <scope>NUCLEOTIDE SEQUENCE</scope>
    <source>
        <strain evidence="6">SK3146</strain>
    </source>
</reference>
<organism evidence="6 7">
    <name type="scientific">Paenibacillus konkukensis</name>
    <dbReference type="NCBI Taxonomy" id="2020716"/>
    <lineage>
        <taxon>Bacteria</taxon>
        <taxon>Bacillati</taxon>
        <taxon>Bacillota</taxon>
        <taxon>Bacilli</taxon>
        <taxon>Bacillales</taxon>
        <taxon>Paenibacillaceae</taxon>
        <taxon>Paenibacillus</taxon>
    </lineage>
</organism>
<keyword evidence="4" id="KW-0472">Membrane</keyword>
<keyword evidence="7" id="KW-1185">Reference proteome</keyword>
<dbReference type="InterPro" id="IPR002509">
    <property type="entry name" value="NODB_dom"/>
</dbReference>
<dbReference type="EMBL" id="CP027059">
    <property type="protein sequence ID" value="UQZ87489.1"/>
    <property type="molecule type" value="Genomic_DNA"/>
</dbReference>
<evidence type="ECO:0000256" key="4">
    <source>
        <dbReference type="SAM" id="Phobius"/>
    </source>
</evidence>
<dbReference type="Gene3D" id="3.20.20.370">
    <property type="entry name" value="Glycoside hydrolase/deacetylase"/>
    <property type="match status" value="1"/>
</dbReference>
<evidence type="ECO:0000256" key="3">
    <source>
        <dbReference type="SAM" id="MobiDB-lite"/>
    </source>
</evidence>
<dbReference type="RefSeq" id="WP_249862947.1">
    <property type="nucleotide sequence ID" value="NZ_CP027059.1"/>
</dbReference>
<dbReference type="InterPro" id="IPR011330">
    <property type="entry name" value="Glyco_hydro/deAcase_b/a-brl"/>
</dbReference>
<dbReference type="Proteomes" id="UP001057134">
    <property type="component" value="Chromosome"/>
</dbReference>
<dbReference type="SUPFAM" id="SSF88713">
    <property type="entry name" value="Glycoside hydrolase/deacetylase"/>
    <property type="match status" value="1"/>
</dbReference>
<dbReference type="CDD" id="cd10917">
    <property type="entry name" value="CE4_NodB_like_6s_7s"/>
    <property type="match status" value="1"/>
</dbReference>
<name>A0ABY4RXT0_9BACL</name>
<sequence>MLTRFLTDRGKHWIAGAAFCGMAGMAWLSFALTESMFSLPGGSAPIGARDAIREPAISPAGSLNGSAPSSAALSPSHSVGTEPPEARHALYAAADTSTAAGPVLGPVQASPPAFAGKVALTFDDGPDGKYTPAILDILRENDVKATFFVVGTQVSKFPEVLKRIHEEGHAIGNHSWDHADLSKLSSARIRAELTKTDEWIEKTVGFSPSLIRAPYGAVSALVKKEAERSERPLIGWNVDPRDWAGTDSEEIVRNVKSHTKPGGIILLHSFGGKQGKLDNTVEALPAIIAFLKENGYQPRN</sequence>
<evidence type="ECO:0000256" key="1">
    <source>
        <dbReference type="ARBA" id="ARBA00022723"/>
    </source>
</evidence>
<evidence type="ECO:0000313" key="6">
    <source>
        <dbReference type="EMBL" id="UQZ87489.1"/>
    </source>
</evidence>
<evidence type="ECO:0000259" key="5">
    <source>
        <dbReference type="PROSITE" id="PS51677"/>
    </source>
</evidence>
<reference evidence="6" key="2">
    <citation type="journal article" date="2021" name="J Anim Sci Technol">
        <title>Complete genome sequence of Paenibacillus konkukensis sp. nov. SK3146 as a potential probiotic strain.</title>
        <authorList>
            <person name="Jung H.I."/>
            <person name="Park S."/>
            <person name="Niu K.M."/>
            <person name="Lee S.W."/>
            <person name="Kothari D."/>
            <person name="Yi K.J."/>
            <person name="Kim S.K."/>
        </authorList>
    </citation>
    <scope>NUCLEOTIDE SEQUENCE</scope>
    <source>
        <strain evidence="6">SK3146</strain>
    </source>
</reference>
<dbReference type="PROSITE" id="PS51677">
    <property type="entry name" value="NODB"/>
    <property type="match status" value="1"/>
</dbReference>
<accession>A0ABY4RXT0</accession>
<keyword evidence="4" id="KW-0812">Transmembrane</keyword>
<dbReference type="PANTHER" id="PTHR10587:SF133">
    <property type="entry name" value="CHITIN DEACETYLASE 1-RELATED"/>
    <property type="match status" value="1"/>
</dbReference>
<feature type="domain" description="NodB homology" evidence="5">
    <location>
        <begin position="116"/>
        <end position="299"/>
    </location>
</feature>
<evidence type="ECO:0000256" key="2">
    <source>
        <dbReference type="ARBA" id="ARBA00022801"/>
    </source>
</evidence>
<feature type="region of interest" description="Disordered" evidence="3">
    <location>
        <begin position="57"/>
        <end position="83"/>
    </location>
</feature>
<dbReference type="PANTHER" id="PTHR10587">
    <property type="entry name" value="GLYCOSYL TRANSFERASE-RELATED"/>
    <property type="match status" value="1"/>
</dbReference>
<protein>
    <submittedName>
        <fullName evidence="6">Peptidoglycan-N-acetylglucosamine deacetylase</fullName>
        <ecNumber evidence="6">3.5.1.104</ecNumber>
    </submittedName>
</protein>
<proteinExistence type="predicted"/>
<dbReference type="GO" id="GO:0016787">
    <property type="term" value="F:hydrolase activity"/>
    <property type="evidence" value="ECO:0007669"/>
    <property type="project" value="UniProtKB-KW"/>
</dbReference>